<keyword evidence="8 12" id="KW-0131">Cell cycle</keyword>
<evidence type="ECO:0000256" key="1">
    <source>
        <dbReference type="ARBA" id="ARBA00004496"/>
    </source>
</evidence>
<comment type="function">
    <text evidence="12">Cell wall formation. Adds enolpyruvyl to UDP-N-acetylglucosamine.</text>
</comment>
<keyword evidence="4 12" id="KW-0132">Cell division</keyword>
<evidence type="ECO:0000313" key="15">
    <source>
        <dbReference type="Proteomes" id="UP000005632"/>
    </source>
</evidence>
<feature type="binding site" evidence="12">
    <location>
        <begin position="22"/>
        <end position="23"/>
    </location>
    <ligand>
        <name>phosphoenolpyruvate</name>
        <dbReference type="ChEBI" id="CHEBI:58702"/>
    </ligand>
</feature>
<evidence type="ECO:0000256" key="6">
    <source>
        <dbReference type="ARBA" id="ARBA00022960"/>
    </source>
</evidence>
<dbReference type="PANTHER" id="PTHR43783:SF1">
    <property type="entry name" value="UDP-N-ACETYLGLUCOSAMINE 1-CARBOXYVINYLTRANSFERASE"/>
    <property type="match status" value="1"/>
</dbReference>
<gene>
    <name evidence="12" type="primary">murA</name>
    <name evidence="14" type="ordered locus">SpiGrapes_1907</name>
</gene>
<proteinExistence type="inferred from homology"/>
<dbReference type="InterPro" id="IPR013792">
    <property type="entry name" value="RNA3'P_cycl/enolpyr_Trfase_a/b"/>
</dbReference>
<dbReference type="InterPro" id="IPR036968">
    <property type="entry name" value="Enolpyruvate_Tfrase_sf"/>
</dbReference>
<evidence type="ECO:0000259" key="13">
    <source>
        <dbReference type="Pfam" id="PF00275"/>
    </source>
</evidence>
<sequence>MGAYLIKGGKPASGEITISGNKNAALPCLAATLLTDDTVRLCNVPDIEDVSVMCKLLKGIGSSVVVVDSHTLDITSGTRKGFLSEELVEAVRGSILFLGPLLAICQEARLTPPGGDVIGLRRLDTHFLGLSSLDATCSLEEDGSLYIHANHSRLKGNTVFLDETSVTATENVIMAASLAEGESVVLNAASEPHVQDLCMMLNLMGCKIEGIGSNLLRITGKKRLHGCSFTLGSDFMETGSFIGLAGASGGEILLRGVQVEHLRMIRLGFQRIGLDFLIDGPTSILIPRKQKRLLYREVGGHTGKVDDSPWPGFPPDLLSIITVCATQMKGSILVHEKMFESRMFFVDWLIRMGADIILCDPHRAVVNGPSRLHGSIVTSPDVRAGMALVIAASCAEGVTRIENIYQIERGYEALSQKLLGLGLAIEKVL</sequence>
<keyword evidence="7 12" id="KW-0573">Peptidoglycan synthesis</keyword>
<dbReference type="InterPro" id="IPR005750">
    <property type="entry name" value="UDP_GlcNAc_COvinyl_MurA"/>
</dbReference>
<comment type="subcellular location">
    <subcellularLocation>
        <location evidence="1 12">Cytoplasm</location>
    </subcellularLocation>
</comment>
<dbReference type="GO" id="GO:0005737">
    <property type="term" value="C:cytoplasm"/>
    <property type="evidence" value="ECO:0007669"/>
    <property type="project" value="UniProtKB-SubCell"/>
</dbReference>
<feature type="binding site" evidence="12">
    <location>
        <position position="316"/>
    </location>
    <ligand>
        <name>UDP-N-acetyl-alpha-D-glucosamine</name>
        <dbReference type="ChEBI" id="CHEBI:57705"/>
    </ligand>
</feature>
<dbReference type="InterPro" id="IPR050068">
    <property type="entry name" value="MurA_subfamily"/>
</dbReference>
<reference evidence="14 15" key="1">
    <citation type="submission" date="2011-11" db="EMBL/GenBank/DDBJ databases">
        <title>Complete sequence of Spirochaeta sp. grapes.</title>
        <authorList>
            <consortium name="US DOE Joint Genome Institute"/>
            <person name="Lucas S."/>
            <person name="Han J."/>
            <person name="Lapidus A."/>
            <person name="Cheng J.-F."/>
            <person name="Goodwin L."/>
            <person name="Pitluck S."/>
            <person name="Peters L."/>
            <person name="Ovchinnikova G."/>
            <person name="Munk A.C."/>
            <person name="Detter J.C."/>
            <person name="Han C."/>
            <person name="Tapia R."/>
            <person name="Land M."/>
            <person name="Hauser L."/>
            <person name="Kyrpides N."/>
            <person name="Ivanova N."/>
            <person name="Pagani I."/>
            <person name="Ritalahtilisa K."/>
            <person name="Loeffler F."/>
            <person name="Woyke T."/>
        </authorList>
    </citation>
    <scope>NUCLEOTIDE SEQUENCE [LARGE SCALE GENOMIC DNA]</scope>
    <source>
        <strain evidence="15">ATCC BAA-1885 / DSM 22778 / Grapes</strain>
    </source>
</reference>
<dbReference type="Gene3D" id="3.65.10.10">
    <property type="entry name" value="Enolpyruvate transferase domain"/>
    <property type="match status" value="2"/>
</dbReference>
<feature type="binding site" evidence="12">
    <location>
        <position position="338"/>
    </location>
    <ligand>
        <name>UDP-N-acetyl-alpha-D-glucosamine</name>
        <dbReference type="ChEBI" id="CHEBI:57705"/>
    </ligand>
</feature>
<dbReference type="AlphaFoldDB" id="G8QYS4"/>
<dbReference type="EC" id="2.5.1.7" evidence="12"/>
<keyword evidence="3 12" id="KW-0963">Cytoplasm</keyword>
<comment type="caution">
    <text evidence="12">Lacks conserved residue(s) required for the propagation of feature annotation.</text>
</comment>
<name>G8QYS4_SPHPG</name>
<dbReference type="GO" id="GO:0019277">
    <property type="term" value="P:UDP-N-acetylgalactosamine biosynthetic process"/>
    <property type="evidence" value="ECO:0007669"/>
    <property type="project" value="InterPro"/>
</dbReference>
<feature type="active site" description="Proton donor" evidence="12">
    <location>
        <position position="116"/>
    </location>
</feature>
<evidence type="ECO:0000256" key="12">
    <source>
        <dbReference type="HAMAP-Rule" id="MF_00111"/>
    </source>
</evidence>
<feature type="domain" description="Enolpyruvate transferase" evidence="13">
    <location>
        <begin position="7"/>
        <end position="418"/>
    </location>
</feature>
<dbReference type="RefSeq" id="WP_014270544.1">
    <property type="nucleotide sequence ID" value="NC_016633.1"/>
</dbReference>
<evidence type="ECO:0000256" key="10">
    <source>
        <dbReference type="ARBA" id="ARBA00038367"/>
    </source>
</evidence>
<dbReference type="Pfam" id="PF00275">
    <property type="entry name" value="EPSP_synthase"/>
    <property type="match status" value="1"/>
</dbReference>
<dbReference type="Proteomes" id="UP000005632">
    <property type="component" value="Chromosome"/>
</dbReference>
<dbReference type="HAMAP" id="MF_00111">
    <property type="entry name" value="MurA"/>
    <property type="match status" value="1"/>
</dbReference>
<evidence type="ECO:0000256" key="2">
    <source>
        <dbReference type="ARBA" id="ARBA00004752"/>
    </source>
</evidence>
<evidence type="ECO:0000256" key="8">
    <source>
        <dbReference type="ARBA" id="ARBA00023306"/>
    </source>
</evidence>
<evidence type="ECO:0000256" key="9">
    <source>
        <dbReference type="ARBA" id="ARBA00023316"/>
    </source>
</evidence>
<evidence type="ECO:0000256" key="4">
    <source>
        <dbReference type="ARBA" id="ARBA00022618"/>
    </source>
</evidence>
<dbReference type="EMBL" id="CP003155">
    <property type="protein sequence ID" value="AEV29701.1"/>
    <property type="molecule type" value="Genomic_DNA"/>
</dbReference>
<keyword evidence="15" id="KW-1185">Reference proteome</keyword>
<evidence type="ECO:0000256" key="7">
    <source>
        <dbReference type="ARBA" id="ARBA00022984"/>
    </source>
</evidence>
<keyword evidence="9 12" id="KW-0961">Cell wall biogenesis/degradation</keyword>
<feature type="binding site" evidence="12">
    <location>
        <position position="92"/>
    </location>
    <ligand>
        <name>UDP-N-acetyl-alpha-D-glucosamine</name>
        <dbReference type="ChEBI" id="CHEBI:57705"/>
    </ligand>
</feature>
<dbReference type="SUPFAM" id="SSF55205">
    <property type="entry name" value="EPT/RTPC-like"/>
    <property type="match status" value="1"/>
</dbReference>
<keyword evidence="6 12" id="KW-0133">Cell shape</keyword>
<dbReference type="GO" id="GO:0071555">
    <property type="term" value="P:cell wall organization"/>
    <property type="evidence" value="ECO:0007669"/>
    <property type="project" value="UniProtKB-KW"/>
</dbReference>
<dbReference type="STRING" id="158190.SpiGrapes_1907"/>
<dbReference type="GO" id="GO:0051301">
    <property type="term" value="P:cell division"/>
    <property type="evidence" value="ECO:0007669"/>
    <property type="project" value="UniProtKB-KW"/>
</dbReference>
<comment type="similarity">
    <text evidence="10 12">Belongs to the EPSP synthase family. MurA subfamily.</text>
</comment>
<keyword evidence="5 12" id="KW-0808">Transferase</keyword>
<comment type="pathway">
    <text evidence="2 12">Cell wall biogenesis; peptidoglycan biosynthesis.</text>
</comment>
<organism evidence="14 15">
    <name type="scientific">Sphaerochaeta pleomorpha (strain ATCC BAA-1885 / DSM 22778 / Grapes)</name>
    <dbReference type="NCBI Taxonomy" id="158190"/>
    <lineage>
        <taxon>Bacteria</taxon>
        <taxon>Pseudomonadati</taxon>
        <taxon>Spirochaetota</taxon>
        <taxon>Spirochaetia</taxon>
        <taxon>Spirochaetales</taxon>
        <taxon>Sphaerochaetaceae</taxon>
        <taxon>Sphaerochaeta</taxon>
    </lineage>
</organism>
<dbReference type="HOGENOM" id="CLU_027387_0_1_12"/>
<dbReference type="eggNOG" id="COG0766">
    <property type="taxonomic scope" value="Bacteria"/>
</dbReference>
<evidence type="ECO:0000313" key="14">
    <source>
        <dbReference type="EMBL" id="AEV29701.1"/>
    </source>
</evidence>
<dbReference type="UniPathway" id="UPA00219"/>
<dbReference type="CDD" id="cd01555">
    <property type="entry name" value="UdpNAET"/>
    <property type="match status" value="1"/>
</dbReference>
<accession>G8QYS4</accession>
<dbReference type="PANTHER" id="PTHR43783">
    <property type="entry name" value="UDP-N-ACETYLGLUCOSAMINE 1-CARBOXYVINYLTRANSFERASE"/>
    <property type="match status" value="1"/>
</dbReference>
<protein>
    <recommendedName>
        <fullName evidence="12">UDP-N-acetylglucosamine 1-carboxyvinyltransferase</fullName>
        <ecNumber evidence="12">2.5.1.7</ecNumber>
    </recommendedName>
    <alternativeName>
        <fullName evidence="12">Enoylpyruvate transferase</fullName>
    </alternativeName>
    <alternativeName>
        <fullName evidence="12">UDP-N-acetylglucosamine enolpyruvyl transferase</fullName>
        <shortName evidence="12">EPT</shortName>
    </alternativeName>
</protein>
<comment type="catalytic activity">
    <reaction evidence="11 12">
        <text>phosphoenolpyruvate + UDP-N-acetyl-alpha-D-glucosamine = UDP-N-acetyl-3-O-(1-carboxyvinyl)-alpha-D-glucosamine + phosphate</text>
        <dbReference type="Rhea" id="RHEA:18681"/>
        <dbReference type="ChEBI" id="CHEBI:43474"/>
        <dbReference type="ChEBI" id="CHEBI:57705"/>
        <dbReference type="ChEBI" id="CHEBI:58702"/>
        <dbReference type="ChEBI" id="CHEBI:68483"/>
        <dbReference type="EC" id="2.5.1.7"/>
    </reaction>
</comment>
<dbReference type="GO" id="GO:0008360">
    <property type="term" value="P:regulation of cell shape"/>
    <property type="evidence" value="ECO:0007669"/>
    <property type="project" value="UniProtKB-KW"/>
</dbReference>
<evidence type="ECO:0000256" key="3">
    <source>
        <dbReference type="ARBA" id="ARBA00022490"/>
    </source>
</evidence>
<dbReference type="KEGG" id="sgp:SpiGrapes_1907"/>
<dbReference type="NCBIfam" id="TIGR01072">
    <property type="entry name" value="murA"/>
    <property type="match status" value="1"/>
</dbReference>
<dbReference type="GO" id="GO:0009252">
    <property type="term" value="P:peptidoglycan biosynthetic process"/>
    <property type="evidence" value="ECO:0007669"/>
    <property type="project" value="UniProtKB-UniRule"/>
</dbReference>
<dbReference type="InterPro" id="IPR001986">
    <property type="entry name" value="Enolpyruvate_Tfrase_dom"/>
</dbReference>
<dbReference type="GO" id="GO:0008760">
    <property type="term" value="F:UDP-N-acetylglucosamine 1-carboxyvinyltransferase activity"/>
    <property type="evidence" value="ECO:0007669"/>
    <property type="project" value="UniProtKB-UniRule"/>
</dbReference>
<evidence type="ECO:0000256" key="5">
    <source>
        <dbReference type="ARBA" id="ARBA00022679"/>
    </source>
</evidence>
<dbReference type="NCBIfam" id="NF006873">
    <property type="entry name" value="PRK09369.1"/>
    <property type="match status" value="1"/>
</dbReference>
<dbReference type="OrthoDB" id="9803760at2"/>
<evidence type="ECO:0000256" key="11">
    <source>
        <dbReference type="ARBA" id="ARBA00047527"/>
    </source>
</evidence>